<dbReference type="AlphaFoldDB" id="A0A8S3YH91"/>
<feature type="transmembrane region" description="Helical" evidence="2">
    <location>
        <begin position="179"/>
        <end position="201"/>
    </location>
</feature>
<dbReference type="OrthoDB" id="5980721at2759"/>
<gene>
    <name evidence="4" type="ORF">CUNI_LOCUS1985</name>
</gene>
<feature type="transmembrane region" description="Helical" evidence="2">
    <location>
        <begin position="87"/>
        <end position="108"/>
    </location>
</feature>
<dbReference type="GO" id="GO:0008028">
    <property type="term" value="F:monocarboxylic acid transmembrane transporter activity"/>
    <property type="evidence" value="ECO:0007669"/>
    <property type="project" value="TreeGrafter"/>
</dbReference>
<evidence type="ECO:0000259" key="3">
    <source>
        <dbReference type="PROSITE" id="PS50850"/>
    </source>
</evidence>
<dbReference type="PANTHER" id="PTHR11360">
    <property type="entry name" value="MONOCARBOXYLATE TRANSPORTER"/>
    <property type="match status" value="1"/>
</dbReference>
<reference evidence="4" key="1">
    <citation type="submission" date="2021-04" db="EMBL/GenBank/DDBJ databases">
        <authorList>
            <consortium name="Molecular Ecology Group"/>
        </authorList>
    </citation>
    <scope>NUCLEOTIDE SEQUENCE</scope>
</reference>
<comment type="caution">
    <text evidence="4">The sequence shown here is derived from an EMBL/GenBank/DDBJ whole genome shotgun (WGS) entry which is preliminary data.</text>
</comment>
<name>A0A8S3YH91_9EUPU</name>
<dbReference type="InterPro" id="IPR020846">
    <property type="entry name" value="MFS_dom"/>
</dbReference>
<keyword evidence="2" id="KW-0812">Transmembrane</keyword>
<dbReference type="GO" id="GO:0016020">
    <property type="term" value="C:membrane"/>
    <property type="evidence" value="ECO:0007669"/>
    <property type="project" value="UniProtKB-SubCell"/>
</dbReference>
<feature type="transmembrane region" description="Helical" evidence="2">
    <location>
        <begin position="114"/>
        <end position="137"/>
    </location>
</feature>
<dbReference type="Proteomes" id="UP000678393">
    <property type="component" value="Unassembled WGS sequence"/>
</dbReference>
<feature type="non-terminal residue" evidence="4">
    <location>
        <position position="288"/>
    </location>
</feature>
<evidence type="ECO:0000256" key="1">
    <source>
        <dbReference type="ARBA" id="ARBA00004141"/>
    </source>
</evidence>
<dbReference type="PANTHER" id="PTHR11360:SF284">
    <property type="entry name" value="EG:103B4.3 PROTEIN-RELATED"/>
    <property type="match status" value="1"/>
</dbReference>
<keyword evidence="5" id="KW-1185">Reference proteome</keyword>
<dbReference type="EMBL" id="CAJHNH020000255">
    <property type="protein sequence ID" value="CAG5116427.1"/>
    <property type="molecule type" value="Genomic_DNA"/>
</dbReference>
<comment type="subcellular location">
    <subcellularLocation>
        <location evidence="1">Membrane</location>
        <topology evidence="1">Multi-pass membrane protein</topology>
    </subcellularLocation>
</comment>
<protein>
    <recommendedName>
        <fullName evidence="3">Major facilitator superfamily (MFS) profile domain-containing protein</fullName>
    </recommendedName>
</protein>
<sequence>QGLKGTGIKILDSLRLLRHKPFLIFLSVCFLWSFGESPVMIYLPSYAVSRGTSQIQASMLYTAMGAGSITGRFLSGLTASDSNIGPAIIYSGCLGIAGFLIVLSPFITSTFSQQVVFSCLAGIYTGSLVPLSSLIVIDMLEMRELGTGFGLISMAQGMGSLMGPPLASLFVTTYGYKNLFVFSGFSLLTGSLLALLMSAFIENTEDMELEDQLQKSKLENELKKITNTESNQENGFHCEENINKEVIESSRMMKANGTVSESSRDMADGHQHYSKEEKLGTILEISGK</sequence>
<dbReference type="Pfam" id="PF07690">
    <property type="entry name" value="MFS_1"/>
    <property type="match status" value="1"/>
</dbReference>
<evidence type="ECO:0000313" key="5">
    <source>
        <dbReference type="Proteomes" id="UP000678393"/>
    </source>
</evidence>
<dbReference type="InterPro" id="IPR011701">
    <property type="entry name" value="MFS"/>
</dbReference>
<dbReference type="Gene3D" id="1.20.1250.20">
    <property type="entry name" value="MFS general substrate transporter like domains"/>
    <property type="match status" value="1"/>
</dbReference>
<keyword evidence="2" id="KW-0472">Membrane</keyword>
<proteinExistence type="predicted"/>
<dbReference type="InterPro" id="IPR036259">
    <property type="entry name" value="MFS_trans_sf"/>
</dbReference>
<dbReference type="SUPFAM" id="SSF103473">
    <property type="entry name" value="MFS general substrate transporter"/>
    <property type="match status" value="1"/>
</dbReference>
<keyword evidence="2" id="KW-1133">Transmembrane helix</keyword>
<feature type="transmembrane region" description="Helical" evidence="2">
    <location>
        <begin position="21"/>
        <end position="43"/>
    </location>
</feature>
<feature type="domain" description="Major facilitator superfamily (MFS) profile" evidence="3">
    <location>
        <begin position="21"/>
        <end position="288"/>
    </location>
</feature>
<dbReference type="InterPro" id="IPR050327">
    <property type="entry name" value="Proton-linked_MCT"/>
</dbReference>
<dbReference type="PROSITE" id="PS50850">
    <property type="entry name" value="MFS"/>
    <property type="match status" value="1"/>
</dbReference>
<feature type="transmembrane region" description="Helical" evidence="2">
    <location>
        <begin position="149"/>
        <end position="167"/>
    </location>
</feature>
<accession>A0A8S3YH91</accession>
<organism evidence="4 5">
    <name type="scientific">Candidula unifasciata</name>
    <dbReference type="NCBI Taxonomy" id="100452"/>
    <lineage>
        <taxon>Eukaryota</taxon>
        <taxon>Metazoa</taxon>
        <taxon>Spiralia</taxon>
        <taxon>Lophotrochozoa</taxon>
        <taxon>Mollusca</taxon>
        <taxon>Gastropoda</taxon>
        <taxon>Heterobranchia</taxon>
        <taxon>Euthyneura</taxon>
        <taxon>Panpulmonata</taxon>
        <taxon>Eupulmonata</taxon>
        <taxon>Stylommatophora</taxon>
        <taxon>Helicina</taxon>
        <taxon>Helicoidea</taxon>
        <taxon>Geomitridae</taxon>
        <taxon>Candidula</taxon>
    </lineage>
</organism>
<evidence type="ECO:0000313" key="4">
    <source>
        <dbReference type="EMBL" id="CAG5116427.1"/>
    </source>
</evidence>
<evidence type="ECO:0000256" key="2">
    <source>
        <dbReference type="SAM" id="Phobius"/>
    </source>
</evidence>